<feature type="non-terminal residue" evidence="2">
    <location>
        <position position="1"/>
    </location>
</feature>
<feature type="transmembrane region" description="Helical" evidence="1">
    <location>
        <begin position="26"/>
        <end position="45"/>
    </location>
</feature>
<name>A0A146JY58_9EUKA</name>
<protein>
    <submittedName>
        <fullName evidence="2">Uncharacterized protein</fullName>
    </submittedName>
</protein>
<dbReference type="AlphaFoldDB" id="A0A146JY58"/>
<dbReference type="Gene3D" id="3.60.21.10">
    <property type="match status" value="1"/>
</dbReference>
<dbReference type="EMBL" id="GDID01006974">
    <property type="protein sequence ID" value="JAP89632.1"/>
    <property type="molecule type" value="Transcribed_RNA"/>
</dbReference>
<keyword evidence="1" id="KW-0472">Membrane</keyword>
<dbReference type="SUPFAM" id="SSF56300">
    <property type="entry name" value="Metallo-dependent phosphatases"/>
    <property type="match status" value="1"/>
</dbReference>
<feature type="transmembrane region" description="Helical" evidence="1">
    <location>
        <begin position="57"/>
        <end position="76"/>
    </location>
</feature>
<feature type="transmembrane region" description="Helical" evidence="1">
    <location>
        <begin position="88"/>
        <end position="111"/>
    </location>
</feature>
<reference evidence="2" key="1">
    <citation type="submission" date="2015-07" db="EMBL/GenBank/DDBJ databases">
        <title>Adaptation to a free-living lifestyle via gene acquisitions in the diplomonad Trepomonas sp. PC1.</title>
        <authorList>
            <person name="Xu F."/>
            <person name="Jerlstrom-Hultqvist J."/>
            <person name="Kolisko M."/>
            <person name="Simpson A.G.B."/>
            <person name="Roger A.J."/>
            <person name="Svard S.G."/>
            <person name="Andersson J.O."/>
        </authorList>
    </citation>
    <scope>NUCLEOTIDE SEQUENCE</scope>
    <source>
        <strain evidence="2">PC1</strain>
    </source>
</reference>
<sequence length="432" mass="50327">DQLHGDEYFEYSQIENQQQKSKPLRCLICMCLAFIQIISFFGMLLETSFTIFMYNARYIHIVPLLIYVFCFGFPFYQHQTKNYKIIKTSLILVGATALSIILFFSLLPSFIGPLYMMNKDQIQVYWYTKRKTNQNVDINGQVVCSIEYFGSLPNCSQFSNHHTVFVQNNITNIKIGSKNYSIQLSTDKFNVISDIHSTSLFTRSMPHLFSLLVGDFCFDTPSPMAYMMAFAPFQGQFVVPAVGNHDMRNATFVNQILQRNSNYAQQFKNFTVLTLDFISKPFAETESFLEQQLQQNKDRYQNVFIQSHFYGFNAGESKSNQQLAVLFQRKIDENSNIRAIFSGHEHVFSAFKYKNCYNFVIGTASYVFMRHPWWSGEIHGQQEVFGGQYHLDSYQKHGYLEVEIGAQKNVYRFISLELLESGREIVRYEQEL</sequence>
<keyword evidence="1" id="KW-1133">Transmembrane helix</keyword>
<dbReference type="InterPro" id="IPR029052">
    <property type="entry name" value="Metallo-depent_PP-like"/>
</dbReference>
<gene>
    <name evidence="2" type="ORF">TPC1_30873</name>
</gene>
<proteinExistence type="predicted"/>
<evidence type="ECO:0000256" key="1">
    <source>
        <dbReference type="SAM" id="Phobius"/>
    </source>
</evidence>
<keyword evidence="1" id="KW-0812">Transmembrane</keyword>
<evidence type="ECO:0000313" key="2">
    <source>
        <dbReference type="EMBL" id="JAP89632.1"/>
    </source>
</evidence>
<organism evidence="2">
    <name type="scientific">Trepomonas sp. PC1</name>
    <dbReference type="NCBI Taxonomy" id="1076344"/>
    <lineage>
        <taxon>Eukaryota</taxon>
        <taxon>Metamonada</taxon>
        <taxon>Diplomonadida</taxon>
        <taxon>Hexamitidae</taxon>
        <taxon>Hexamitinae</taxon>
        <taxon>Trepomonas</taxon>
    </lineage>
</organism>
<accession>A0A146JY58</accession>